<dbReference type="PANTHER" id="PTHR43304:SF1">
    <property type="entry name" value="PAC DOMAIN-CONTAINING PROTEIN"/>
    <property type="match status" value="1"/>
</dbReference>
<feature type="domain" description="PAS" evidence="7">
    <location>
        <begin position="55"/>
        <end position="104"/>
    </location>
</feature>
<dbReference type="Proteomes" id="UP001600109">
    <property type="component" value="Unassembled WGS sequence"/>
</dbReference>
<evidence type="ECO:0000256" key="1">
    <source>
        <dbReference type="ARBA" id="ARBA00000085"/>
    </source>
</evidence>
<evidence type="ECO:0000313" key="9">
    <source>
        <dbReference type="Proteomes" id="UP001600109"/>
    </source>
</evidence>
<dbReference type="Gene3D" id="3.30.565.10">
    <property type="entry name" value="Histidine kinase-like ATPase, C-terminal domain"/>
    <property type="match status" value="1"/>
</dbReference>
<accession>A0ABW6HT14</accession>
<dbReference type="PROSITE" id="PS50112">
    <property type="entry name" value="PAS"/>
    <property type="match status" value="1"/>
</dbReference>
<evidence type="ECO:0000256" key="4">
    <source>
        <dbReference type="ARBA" id="ARBA00022679"/>
    </source>
</evidence>
<evidence type="ECO:0000259" key="7">
    <source>
        <dbReference type="PROSITE" id="PS50112"/>
    </source>
</evidence>
<dbReference type="SUPFAM" id="SSF55785">
    <property type="entry name" value="PYP-like sensor domain (PAS domain)"/>
    <property type="match status" value="1"/>
</dbReference>
<dbReference type="InterPro" id="IPR035965">
    <property type="entry name" value="PAS-like_dom_sf"/>
</dbReference>
<keyword evidence="3" id="KW-0597">Phosphoprotein</keyword>
<dbReference type="SMART" id="SM00091">
    <property type="entry name" value="PAS"/>
    <property type="match status" value="1"/>
</dbReference>
<organism evidence="8 9">
    <name type="scientific">Flavobacterium xylosi</name>
    <dbReference type="NCBI Taxonomy" id="3230415"/>
    <lineage>
        <taxon>Bacteria</taxon>
        <taxon>Pseudomonadati</taxon>
        <taxon>Bacteroidota</taxon>
        <taxon>Flavobacteriia</taxon>
        <taxon>Flavobacteriales</taxon>
        <taxon>Flavobacteriaceae</taxon>
        <taxon>Flavobacterium</taxon>
    </lineage>
</organism>
<comment type="caution">
    <text evidence="8">The sequence shown here is derived from an EMBL/GenBank/DDBJ whole genome shotgun (WGS) entry which is preliminary data.</text>
</comment>
<dbReference type="EC" id="2.7.13.3" evidence="2"/>
<keyword evidence="9" id="KW-1185">Reference proteome</keyword>
<dbReference type="SMART" id="SM00387">
    <property type="entry name" value="HATPase_c"/>
    <property type="match status" value="1"/>
</dbReference>
<evidence type="ECO:0000256" key="3">
    <source>
        <dbReference type="ARBA" id="ARBA00022553"/>
    </source>
</evidence>
<dbReference type="PROSITE" id="PS50109">
    <property type="entry name" value="HIS_KIN"/>
    <property type="match status" value="1"/>
</dbReference>
<evidence type="ECO:0000256" key="5">
    <source>
        <dbReference type="ARBA" id="ARBA00022777"/>
    </source>
</evidence>
<dbReference type="Pfam" id="PF02518">
    <property type="entry name" value="HATPase_c"/>
    <property type="match status" value="1"/>
</dbReference>
<comment type="catalytic activity">
    <reaction evidence="1">
        <text>ATP + protein L-histidine = ADP + protein N-phospho-L-histidine.</text>
        <dbReference type="EC" id="2.7.13.3"/>
    </reaction>
</comment>
<dbReference type="SUPFAM" id="SSF47384">
    <property type="entry name" value="Homodimeric domain of signal transducing histidine kinase"/>
    <property type="match status" value="1"/>
</dbReference>
<evidence type="ECO:0000313" key="8">
    <source>
        <dbReference type="EMBL" id="MFE3867142.1"/>
    </source>
</evidence>
<dbReference type="Pfam" id="PF08447">
    <property type="entry name" value="PAS_3"/>
    <property type="match status" value="1"/>
</dbReference>
<dbReference type="InterPro" id="IPR000014">
    <property type="entry name" value="PAS"/>
</dbReference>
<dbReference type="InterPro" id="IPR036097">
    <property type="entry name" value="HisK_dim/P_sf"/>
</dbReference>
<protein>
    <recommendedName>
        <fullName evidence="2">histidine kinase</fullName>
        <ecNumber evidence="2">2.7.13.3</ecNumber>
    </recommendedName>
</protein>
<dbReference type="RefSeq" id="WP_379853790.1">
    <property type="nucleotide sequence ID" value="NZ_JBHZPZ010000003.1"/>
</dbReference>
<name>A0ABW6HT14_9FLAO</name>
<evidence type="ECO:0000259" key="6">
    <source>
        <dbReference type="PROSITE" id="PS50109"/>
    </source>
</evidence>
<dbReference type="Gene3D" id="3.30.450.20">
    <property type="entry name" value="PAS domain"/>
    <property type="match status" value="1"/>
</dbReference>
<dbReference type="NCBIfam" id="TIGR00229">
    <property type="entry name" value="sensory_box"/>
    <property type="match status" value="1"/>
</dbReference>
<proteinExistence type="predicted"/>
<dbReference type="InterPro" id="IPR013655">
    <property type="entry name" value="PAS_fold_3"/>
</dbReference>
<dbReference type="SUPFAM" id="SSF55874">
    <property type="entry name" value="ATPase domain of HSP90 chaperone/DNA topoisomerase II/histidine kinase"/>
    <property type="match status" value="1"/>
</dbReference>
<dbReference type="PANTHER" id="PTHR43304">
    <property type="entry name" value="PHYTOCHROME-LIKE PROTEIN CPH1"/>
    <property type="match status" value="1"/>
</dbReference>
<gene>
    <name evidence="8" type="ORF">ACFX5E_03525</name>
</gene>
<reference evidence="8 9" key="1">
    <citation type="submission" date="2024-06" db="EMBL/GenBank/DDBJ databases">
        <title>Flavobacterium spp. isolated from glacier.</title>
        <authorList>
            <person name="Han D."/>
        </authorList>
    </citation>
    <scope>NUCLEOTIDE SEQUENCE [LARGE SCALE GENOMIC DNA]</scope>
    <source>
        <strain evidence="8 9">LS2P90</strain>
    </source>
</reference>
<dbReference type="EMBL" id="JBHZPZ010000003">
    <property type="protein sequence ID" value="MFE3867142.1"/>
    <property type="molecule type" value="Genomic_DNA"/>
</dbReference>
<keyword evidence="4" id="KW-0808">Transferase</keyword>
<dbReference type="InterPro" id="IPR005467">
    <property type="entry name" value="His_kinase_dom"/>
</dbReference>
<dbReference type="InterPro" id="IPR052162">
    <property type="entry name" value="Sensor_kinase/Photoreceptor"/>
</dbReference>
<dbReference type="InterPro" id="IPR003594">
    <property type="entry name" value="HATPase_dom"/>
</dbReference>
<feature type="domain" description="Histidine kinase" evidence="6">
    <location>
        <begin position="173"/>
        <end position="385"/>
    </location>
</feature>
<evidence type="ECO:0000256" key="2">
    <source>
        <dbReference type="ARBA" id="ARBA00012438"/>
    </source>
</evidence>
<keyword evidence="5" id="KW-0418">Kinase</keyword>
<dbReference type="InterPro" id="IPR036890">
    <property type="entry name" value="HATPase_C_sf"/>
</dbReference>
<dbReference type="CDD" id="cd00130">
    <property type="entry name" value="PAS"/>
    <property type="match status" value="1"/>
</dbReference>
<sequence>MKKENLTLNSKYNLLKYNVNKRMTIKKVNPDSEGAYHFDNFFNISADFICIAGFDGYFKRINPAVSKALGYSEEELYASPIASFVYEPDLKITLETREQVYKNKPLLNFENRYLTKRGAIVWLSWTSMPVEDDKLIYAIAKNITHKKKVEEERNLLLAHLTQINKELTVLSHKTSHDLKSPINNMLSVFSLIDVSKINDPETLELINLLKLTSENLKQTLNDSIDELVENESINTQIEEINLNESLNEVLGSINSLVHDSKAIINVDFSVFENIRFNKAYMKSIFLNLLTNSIKYAKPHHVPVITIQSKIVNGVNQLIFYDEGLGFDMDKVKDKIFGLYEKFHSNIDSNGIGLYLVYNHITSLGGRIAVESKINEGAKFTISFKY</sequence>